<organism evidence="1 2">
    <name type="scientific">Rhabditophanes sp. KR3021</name>
    <dbReference type="NCBI Taxonomy" id="114890"/>
    <lineage>
        <taxon>Eukaryota</taxon>
        <taxon>Metazoa</taxon>
        <taxon>Ecdysozoa</taxon>
        <taxon>Nematoda</taxon>
        <taxon>Chromadorea</taxon>
        <taxon>Rhabditida</taxon>
        <taxon>Tylenchina</taxon>
        <taxon>Panagrolaimomorpha</taxon>
        <taxon>Strongyloidoidea</taxon>
        <taxon>Alloionematidae</taxon>
        <taxon>Rhabditophanes</taxon>
    </lineage>
</organism>
<dbReference type="Proteomes" id="UP000095286">
    <property type="component" value="Unplaced"/>
</dbReference>
<name>A0AC35TSP9_9BILA</name>
<evidence type="ECO:0000313" key="1">
    <source>
        <dbReference type="Proteomes" id="UP000095286"/>
    </source>
</evidence>
<evidence type="ECO:0000313" key="2">
    <source>
        <dbReference type="WBParaSite" id="RSKR_0000395666.1"/>
    </source>
</evidence>
<dbReference type="WBParaSite" id="RSKR_0000395666.1">
    <property type="protein sequence ID" value="RSKR_0000395666.1"/>
    <property type="gene ID" value="RSKR_0000395666"/>
</dbReference>
<accession>A0AC35TSP9</accession>
<protein>
    <submittedName>
        <fullName evidence="2">DUF4258 domain-containing protein</fullName>
    </submittedName>
</protein>
<sequence length="95" mass="11004">MDAREWKMAHMLKQGKAVLEIYTRNLSHNNIDLWNNLMAELRVSKVLDYVKEDGQSIYIILIVKRLIVTTGQCYTTQAYDSKKNGQSLIGWKTKA</sequence>
<proteinExistence type="predicted"/>
<reference evidence="2" key="1">
    <citation type="submission" date="2016-11" db="UniProtKB">
        <authorList>
            <consortium name="WormBaseParasite"/>
        </authorList>
    </citation>
    <scope>IDENTIFICATION</scope>
    <source>
        <strain evidence="2">KR3021</strain>
    </source>
</reference>